<name>A0A853IT81_9BURK</name>
<proteinExistence type="predicted"/>
<protein>
    <submittedName>
        <fullName evidence="1">Uncharacterized protein</fullName>
    </submittedName>
</protein>
<dbReference type="RefSeq" id="WP_180549436.1">
    <property type="nucleotide sequence ID" value="NZ_JACCKX010000001.1"/>
</dbReference>
<evidence type="ECO:0000313" key="1">
    <source>
        <dbReference type="EMBL" id="NZA00904.1"/>
    </source>
</evidence>
<keyword evidence="2" id="KW-1185">Reference proteome</keyword>
<accession>A0A853IT81</accession>
<sequence length="46" mass="5085">MAVAPCLQGWACYGLERQQLEKPLNAEIAEAALKTQKHHLPVINEA</sequence>
<organism evidence="1 2">
    <name type="scientific">Ottowia beijingensis</name>
    <dbReference type="NCBI Taxonomy" id="1207057"/>
    <lineage>
        <taxon>Bacteria</taxon>
        <taxon>Pseudomonadati</taxon>
        <taxon>Pseudomonadota</taxon>
        <taxon>Betaproteobacteria</taxon>
        <taxon>Burkholderiales</taxon>
        <taxon>Comamonadaceae</taxon>
        <taxon>Ottowia</taxon>
    </lineage>
</organism>
<dbReference type="AlphaFoldDB" id="A0A853IT81"/>
<comment type="caution">
    <text evidence="1">The sequence shown here is derived from an EMBL/GenBank/DDBJ whole genome shotgun (WGS) entry which is preliminary data.</text>
</comment>
<gene>
    <name evidence="1" type="ORF">H0I39_02290</name>
</gene>
<dbReference type="Proteomes" id="UP000589716">
    <property type="component" value="Unassembled WGS sequence"/>
</dbReference>
<dbReference type="EMBL" id="JACCKX010000001">
    <property type="protein sequence ID" value="NZA00904.1"/>
    <property type="molecule type" value="Genomic_DNA"/>
</dbReference>
<reference evidence="1 2" key="1">
    <citation type="submission" date="2020-07" db="EMBL/GenBank/DDBJ databases">
        <authorList>
            <person name="Maaloum M."/>
        </authorList>
    </citation>
    <scope>NUCLEOTIDE SEQUENCE [LARGE SCALE GENOMIC DNA]</scope>
    <source>
        <strain evidence="1 2">GCS-AN-3</strain>
    </source>
</reference>
<evidence type="ECO:0000313" key="2">
    <source>
        <dbReference type="Proteomes" id="UP000589716"/>
    </source>
</evidence>